<comment type="caution">
    <text evidence="1">The sequence shown here is derived from an EMBL/GenBank/DDBJ whole genome shotgun (WGS) entry which is preliminary data.</text>
</comment>
<gene>
    <name evidence="1" type="ORF">R3Q16_10620</name>
</gene>
<evidence type="ECO:0000313" key="1">
    <source>
        <dbReference type="EMBL" id="MDV6267056.1"/>
    </source>
</evidence>
<dbReference type="Proteomes" id="UP001185927">
    <property type="component" value="Unassembled WGS sequence"/>
</dbReference>
<organism evidence="1 2">
    <name type="scientific">Rhodococcus globerulus</name>
    <dbReference type="NCBI Taxonomy" id="33008"/>
    <lineage>
        <taxon>Bacteria</taxon>
        <taxon>Bacillati</taxon>
        <taxon>Actinomycetota</taxon>
        <taxon>Actinomycetes</taxon>
        <taxon>Mycobacteriales</taxon>
        <taxon>Nocardiaceae</taxon>
        <taxon>Rhodococcus</taxon>
    </lineage>
</organism>
<dbReference type="RefSeq" id="WP_317541267.1">
    <property type="nucleotide sequence ID" value="NZ_JAWLKB010000004.1"/>
</dbReference>
<protein>
    <submittedName>
        <fullName evidence="1">Uncharacterized protein</fullName>
    </submittedName>
</protein>
<reference evidence="1 2" key="1">
    <citation type="submission" date="2023-10" db="EMBL/GenBank/DDBJ databases">
        <title>Development of a sustainable strategy for remediation of hydrocarbon-contaminated territories based on the waste exchange concept.</title>
        <authorList>
            <person name="Krivoruchko A."/>
        </authorList>
    </citation>
    <scope>NUCLEOTIDE SEQUENCE [LARGE SCALE GENOMIC DNA]</scope>
    <source>
        <strain evidence="1 2">IEGM 1203</strain>
    </source>
</reference>
<dbReference type="EMBL" id="JAWLKB010000004">
    <property type="protein sequence ID" value="MDV6267056.1"/>
    <property type="molecule type" value="Genomic_DNA"/>
</dbReference>
<keyword evidence="2" id="KW-1185">Reference proteome</keyword>
<evidence type="ECO:0000313" key="2">
    <source>
        <dbReference type="Proteomes" id="UP001185927"/>
    </source>
</evidence>
<name>A0ABU4BSL3_RHOGO</name>
<proteinExistence type="predicted"/>
<sequence>MNAQRDELAADISRSAREIDECLDIGHESTELADKLLAAGWSKPRTVNSIEDLEALKSGTVLRFPDGEIGMIMVAHDKRHVIGYPGILPTAELADASRHCFGDGLTVLFTPGGEG</sequence>
<accession>A0ABU4BSL3</accession>